<dbReference type="GO" id="GO:0005886">
    <property type="term" value="C:plasma membrane"/>
    <property type="evidence" value="ECO:0007669"/>
    <property type="project" value="UniProtKB-SubCell"/>
</dbReference>
<feature type="compositionally biased region" description="Low complexity" evidence="2">
    <location>
        <begin position="262"/>
        <end position="271"/>
    </location>
</feature>
<reference evidence="3 4" key="2">
    <citation type="submission" date="2020-03" db="EMBL/GenBank/DDBJ databases">
        <title>Chryseoglobus sp. isolated from a deep-sea seamount.</title>
        <authorList>
            <person name="Zhang D.-C."/>
        </authorList>
    </citation>
    <scope>NUCLEOTIDE SEQUENCE [LARGE SCALE GENOMIC DNA]</scope>
    <source>
        <strain evidence="3 4">KN1116</strain>
    </source>
</reference>
<keyword evidence="1" id="KW-1003">Cell membrane</keyword>
<sequence length="281" mass="29657">MTTTAAPTLPAARTGPTWWAVARRPKWVAALALALGVAAAFAALGQWQLERSIESATVIERDTETAVPLNTVAEPQEVMTSDASGRLVTVDGVWQLGDEVVVTGRLNNAPGGDGAPGDWVVRHLVTDDGHSLAVVVGFVEPGASIPTLPAGEAQLAGRYVPGEAPQIGDFESGARETISVAELVNLWADPQPVYAGYLVDSDPPPGFTAVAAPPPEAEVELNLLNLFYALEWVIFGGFAVYLWWRLVKDEQEKEQAERDAAAADPAEAAPAHDSPQPAPVD</sequence>
<evidence type="ECO:0000256" key="2">
    <source>
        <dbReference type="SAM" id="MobiDB-lite"/>
    </source>
</evidence>
<name>A0A9E5JPD8_9MICO</name>
<gene>
    <name evidence="3" type="ORF">FK219_007900</name>
</gene>
<keyword evidence="4" id="KW-1185">Reference proteome</keyword>
<evidence type="ECO:0000256" key="1">
    <source>
        <dbReference type="RuleBase" id="RU363076"/>
    </source>
</evidence>
<dbReference type="RefSeq" id="WP_152582519.1">
    <property type="nucleotide sequence ID" value="NZ_VIKT02000011.1"/>
</dbReference>
<feature type="region of interest" description="Disordered" evidence="2">
    <location>
        <begin position="253"/>
        <end position="281"/>
    </location>
</feature>
<dbReference type="PROSITE" id="PS50895">
    <property type="entry name" value="SURF1"/>
    <property type="match status" value="1"/>
</dbReference>
<feature type="transmembrane region" description="Helical" evidence="1">
    <location>
        <begin position="27"/>
        <end position="47"/>
    </location>
</feature>
<dbReference type="Pfam" id="PF02104">
    <property type="entry name" value="SURF1"/>
    <property type="match status" value="1"/>
</dbReference>
<protein>
    <recommendedName>
        <fullName evidence="1">SURF1-like protein</fullName>
    </recommendedName>
</protein>
<organism evidence="3 4">
    <name type="scientific">Microcella pacifica</name>
    <dbReference type="NCBI Taxonomy" id="2591847"/>
    <lineage>
        <taxon>Bacteria</taxon>
        <taxon>Bacillati</taxon>
        <taxon>Actinomycetota</taxon>
        <taxon>Actinomycetes</taxon>
        <taxon>Micrococcales</taxon>
        <taxon>Microbacteriaceae</taxon>
        <taxon>Microcella</taxon>
    </lineage>
</organism>
<comment type="similarity">
    <text evidence="1">Belongs to the SURF1 family.</text>
</comment>
<dbReference type="EMBL" id="VIKT02000011">
    <property type="protein sequence ID" value="NHF63162.1"/>
    <property type="molecule type" value="Genomic_DNA"/>
</dbReference>
<keyword evidence="1" id="KW-0812">Transmembrane</keyword>
<reference evidence="3 4" key="1">
    <citation type="submission" date="2019-06" db="EMBL/GenBank/DDBJ databases">
        <authorList>
            <person name="De-Chao Zhang Q."/>
        </authorList>
    </citation>
    <scope>NUCLEOTIDE SEQUENCE [LARGE SCALE GENOMIC DNA]</scope>
    <source>
        <strain evidence="3 4">KN1116</strain>
    </source>
</reference>
<dbReference type="AlphaFoldDB" id="A0A9E5JPD8"/>
<dbReference type="InterPro" id="IPR002994">
    <property type="entry name" value="Surf1/Shy1"/>
</dbReference>
<comment type="caution">
    <text evidence="1">Lacks conserved residue(s) required for the propagation of feature annotation.</text>
</comment>
<evidence type="ECO:0000313" key="4">
    <source>
        <dbReference type="Proteomes" id="UP000818266"/>
    </source>
</evidence>
<proteinExistence type="inferred from homology"/>
<comment type="caution">
    <text evidence="3">The sequence shown here is derived from an EMBL/GenBank/DDBJ whole genome shotgun (WGS) entry which is preliminary data.</text>
</comment>
<comment type="subcellular location">
    <subcellularLocation>
        <location evidence="1">Cell membrane</location>
        <topology evidence="1">Multi-pass membrane protein</topology>
    </subcellularLocation>
</comment>
<evidence type="ECO:0000313" key="3">
    <source>
        <dbReference type="EMBL" id="NHF63162.1"/>
    </source>
</evidence>
<keyword evidence="1" id="KW-1133">Transmembrane helix</keyword>
<dbReference type="Proteomes" id="UP000818266">
    <property type="component" value="Unassembled WGS sequence"/>
</dbReference>
<dbReference type="OrthoDB" id="3266379at2"/>
<accession>A0A9E5JPD8</accession>
<keyword evidence="1" id="KW-0472">Membrane</keyword>